<keyword evidence="7 15" id="KW-0479">Metal-binding</keyword>
<keyword evidence="10 16" id="KW-0560">Oxidoreductase</keyword>
<dbReference type="GO" id="GO:0016712">
    <property type="term" value="F:oxidoreductase activity, acting on paired donors, with incorporation or reduction of molecular oxygen, reduced flavin or flavoprotein as one donor, and incorporation of one atom of oxygen"/>
    <property type="evidence" value="ECO:0007669"/>
    <property type="project" value="UniProtKB-EC"/>
</dbReference>
<gene>
    <name evidence="17" type="ORF">APLA_LOCUS15180</name>
</gene>
<dbReference type="CDD" id="cd11056">
    <property type="entry name" value="CYP6-like"/>
    <property type="match status" value="1"/>
</dbReference>
<feature type="binding site" description="axial binding residue" evidence="15">
    <location>
        <position position="436"/>
    </location>
    <ligand>
        <name>heme</name>
        <dbReference type="ChEBI" id="CHEBI:30413"/>
    </ligand>
    <ligandPart>
        <name>Fe</name>
        <dbReference type="ChEBI" id="CHEBI:18248"/>
    </ligandPart>
</feature>
<keyword evidence="11 15" id="KW-0408">Iron</keyword>
<dbReference type="InterPro" id="IPR036396">
    <property type="entry name" value="Cyt_P450_sf"/>
</dbReference>
<dbReference type="InterPro" id="IPR050476">
    <property type="entry name" value="Insect_CytP450_Detox"/>
</dbReference>
<dbReference type="Proteomes" id="UP000494106">
    <property type="component" value="Unassembled WGS sequence"/>
</dbReference>
<comment type="similarity">
    <text evidence="4 16">Belongs to the cytochrome P450 family.</text>
</comment>
<comment type="subcellular location">
    <subcellularLocation>
        <location evidence="3">Endoplasmic reticulum membrane</location>
        <topology evidence="3">Peripheral membrane protein</topology>
    </subcellularLocation>
    <subcellularLocation>
        <location evidence="2">Microsome membrane</location>
        <topology evidence="2">Peripheral membrane protein</topology>
    </subcellularLocation>
</comment>
<accession>A0A8S1B1B1</accession>
<dbReference type="PANTHER" id="PTHR24292:SF54">
    <property type="entry name" value="CYP9F3-RELATED"/>
    <property type="match status" value="1"/>
</dbReference>
<sequence>MLSEILVALCVVLFVIWYKTNKNNYWKKRNILQIEDLNWIFMFSRSSLAEICKNIYDKYDTPYIGTSMGSTPTLILKNIEDIKAVLADDFSSFYSRGMQPHPNDILADNILFMNNLNRWKLIRHSIAPAFTSFRLKQMFYILEKCARDLVEVVEDNKHARKKPFSFLYTYTTASIGASIIGVDIQAKNSEMDSPFLDMSWELLKPSLKTKIRIFIANKFPKLFKALKLKIFGEHEKFFISMLKSFMENRRRHFRITHDFVEICLQLQYKGMMQDFFTTCEITPTTERLAAQAFAFFIAGADTTANALHFTLIELSNNKHILEKLHEEIDGVFGTYKEELSYNDIEKLEYLDMIISESLRMNPPIGFIQRICTKDTVLPSNVAIEEGTAVVIPIFAIHRDDKYFSVPDLFEPERFCKDSISEMKYMYLPFSEGNRNCIGLEMARLTMKVGLAWLLRRFTLAEQMYKPKFERHAFALRASKAYYKLIVRDLCPE</sequence>
<evidence type="ECO:0000313" key="17">
    <source>
        <dbReference type="EMBL" id="CAB3256127.1"/>
    </source>
</evidence>
<evidence type="ECO:0000313" key="18">
    <source>
        <dbReference type="Proteomes" id="UP000494106"/>
    </source>
</evidence>
<evidence type="ECO:0000256" key="10">
    <source>
        <dbReference type="ARBA" id="ARBA00023002"/>
    </source>
</evidence>
<protein>
    <recommendedName>
        <fullName evidence="5">unspecific monooxygenase</fullName>
        <ecNumber evidence="5">1.14.14.1</ecNumber>
    </recommendedName>
</protein>
<dbReference type="GO" id="GO:0005789">
    <property type="term" value="C:endoplasmic reticulum membrane"/>
    <property type="evidence" value="ECO:0007669"/>
    <property type="project" value="UniProtKB-SubCell"/>
</dbReference>
<organism evidence="17 18">
    <name type="scientific">Arctia plantaginis</name>
    <name type="common">Wood tiger moth</name>
    <name type="synonym">Phalaena plantaginis</name>
    <dbReference type="NCBI Taxonomy" id="874455"/>
    <lineage>
        <taxon>Eukaryota</taxon>
        <taxon>Metazoa</taxon>
        <taxon>Ecdysozoa</taxon>
        <taxon>Arthropoda</taxon>
        <taxon>Hexapoda</taxon>
        <taxon>Insecta</taxon>
        <taxon>Pterygota</taxon>
        <taxon>Neoptera</taxon>
        <taxon>Endopterygota</taxon>
        <taxon>Lepidoptera</taxon>
        <taxon>Glossata</taxon>
        <taxon>Ditrysia</taxon>
        <taxon>Noctuoidea</taxon>
        <taxon>Erebidae</taxon>
        <taxon>Arctiinae</taxon>
        <taxon>Arctia</taxon>
    </lineage>
</organism>
<evidence type="ECO:0000256" key="5">
    <source>
        <dbReference type="ARBA" id="ARBA00012109"/>
    </source>
</evidence>
<keyword evidence="12 16" id="KW-0503">Monooxygenase</keyword>
<evidence type="ECO:0000256" key="12">
    <source>
        <dbReference type="ARBA" id="ARBA00023033"/>
    </source>
</evidence>
<dbReference type="GO" id="GO:0020037">
    <property type="term" value="F:heme binding"/>
    <property type="evidence" value="ECO:0007669"/>
    <property type="project" value="InterPro"/>
</dbReference>
<evidence type="ECO:0000256" key="11">
    <source>
        <dbReference type="ARBA" id="ARBA00023004"/>
    </source>
</evidence>
<comment type="cofactor">
    <cofactor evidence="1 15">
        <name>heme</name>
        <dbReference type="ChEBI" id="CHEBI:30413"/>
    </cofactor>
</comment>
<dbReference type="InterPro" id="IPR002401">
    <property type="entry name" value="Cyt_P450_E_grp-I"/>
</dbReference>
<dbReference type="PANTHER" id="PTHR24292">
    <property type="entry name" value="CYTOCHROME P450"/>
    <property type="match status" value="1"/>
</dbReference>
<evidence type="ECO:0000256" key="16">
    <source>
        <dbReference type="RuleBase" id="RU000461"/>
    </source>
</evidence>
<dbReference type="AlphaFoldDB" id="A0A8S1B1B1"/>
<dbReference type="OrthoDB" id="1470350at2759"/>
<dbReference type="EC" id="1.14.14.1" evidence="5"/>
<name>A0A8S1B1B1_ARCPL</name>
<evidence type="ECO:0000256" key="14">
    <source>
        <dbReference type="ARBA" id="ARBA00047827"/>
    </source>
</evidence>
<evidence type="ECO:0000256" key="8">
    <source>
        <dbReference type="ARBA" id="ARBA00022824"/>
    </source>
</evidence>
<evidence type="ECO:0000256" key="4">
    <source>
        <dbReference type="ARBA" id="ARBA00010617"/>
    </source>
</evidence>
<evidence type="ECO:0000256" key="7">
    <source>
        <dbReference type="ARBA" id="ARBA00022723"/>
    </source>
</evidence>
<dbReference type="PROSITE" id="PS00086">
    <property type="entry name" value="CYTOCHROME_P450"/>
    <property type="match status" value="1"/>
</dbReference>
<proteinExistence type="inferred from homology"/>
<evidence type="ECO:0000256" key="6">
    <source>
        <dbReference type="ARBA" id="ARBA00022617"/>
    </source>
</evidence>
<keyword evidence="13" id="KW-0472">Membrane</keyword>
<dbReference type="InterPro" id="IPR017972">
    <property type="entry name" value="Cyt_P450_CS"/>
</dbReference>
<dbReference type="SUPFAM" id="SSF48264">
    <property type="entry name" value="Cytochrome P450"/>
    <property type="match status" value="1"/>
</dbReference>
<dbReference type="PRINTS" id="PR00385">
    <property type="entry name" value="P450"/>
</dbReference>
<dbReference type="Gene3D" id="1.10.630.10">
    <property type="entry name" value="Cytochrome P450"/>
    <property type="match status" value="1"/>
</dbReference>
<keyword evidence="6 15" id="KW-0349">Heme</keyword>
<evidence type="ECO:0000256" key="15">
    <source>
        <dbReference type="PIRSR" id="PIRSR602401-1"/>
    </source>
</evidence>
<evidence type="ECO:0000256" key="9">
    <source>
        <dbReference type="ARBA" id="ARBA00022848"/>
    </source>
</evidence>
<keyword evidence="18" id="KW-1185">Reference proteome</keyword>
<evidence type="ECO:0000256" key="13">
    <source>
        <dbReference type="ARBA" id="ARBA00023136"/>
    </source>
</evidence>
<comment type="catalytic activity">
    <reaction evidence="14">
        <text>an organic molecule + reduced [NADPH--hemoprotein reductase] + O2 = an alcohol + oxidized [NADPH--hemoprotein reductase] + H2O + H(+)</text>
        <dbReference type="Rhea" id="RHEA:17149"/>
        <dbReference type="Rhea" id="RHEA-COMP:11964"/>
        <dbReference type="Rhea" id="RHEA-COMP:11965"/>
        <dbReference type="ChEBI" id="CHEBI:15377"/>
        <dbReference type="ChEBI" id="CHEBI:15378"/>
        <dbReference type="ChEBI" id="CHEBI:15379"/>
        <dbReference type="ChEBI" id="CHEBI:30879"/>
        <dbReference type="ChEBI" id="CHEBI:57618"/>
        <dbReference type="ChEBI" id="CHEBI:58210"/>
        <dbReference type="ChEBI" id="CHEBI:142491"/>
        <dbReference type="EC" id="1.14.14.1"/>
    </reaction>
</comment>
<reference evidence="17 18" key="1">
    <citation type="submission" date="2020-04" db="EMBL/GenBank/DDBJ databases">
        <authorList>
            <person name="Wallbank WR R."/>
            <person name="Pardo Diaz C."/>
            <person name="Kozak K."/>
            <person name="Martin S."/>
            <person name="Jiggins C."/>
            <person name="Moest M."/>
            <person name="Warren A I."/>
            <person name="Byers J.R.P. K."/>
            <person name="Montejo-Kovacevich G."/>
            <person name="Yen C E."/>
        </authorList>
    </citation>
    <scope>NUCLEOTIDE SEQUENCE [LARGE SCALE GENOMIC DNA]</scope>
</reference>
<evidence type="ECO:0000256" key="2">
    <source>
        <dbReference type="ARBA" id="ARBA00004174"/>
    </source>
</evidence>
<keyword evidence="8" id="KW-0256">Endoplasmic reticulum</keyword>
<dbReference type="Pfam" id="PF00067">
    <property type="entry name" value="p450"/>
    <property type="match status" value="1"/>
</dbReference>
<dbReference type="PRINTS" id="PR00463">
    <property type="entry name" value="EP450I"/>
</dbReference>
<dbReference type="GO" id="GO:0005506">
    <property type="term" value="F:iron ion binding"/>
    <property type="evidence" value="ECO:0007669"/>
    <property type="project" value="InterPro"/>
</dbReference>
<evidence type="ECO:0000256" key="3">
    <source>
        <dbReference type="ARBA" id="ARBA00004406"/>
    </source>
</evidence>
<dbReference type="InterPro" id="IPR001128">
    <property type="entry name" value="Cyt_P450"/>
</dbReference>
<dbReference type="EMBL" id="CADEBC010000585">
    <property type="protein sequence ID" value="CAB3256127.1"/>
    <property type="molecule type" value="Genomic_DNA"/>
</dbReference>
<keyword evidence="9" id="KW-0492">Microsome</keyword>
<comment type="caution">
    <text evidence="17">The sequence shown here is derived from an EMBL/GenBank/DDBJ whole genome shotgun (WGS) entry which is preliminary data.</text>
</comment>
<evidence type="ECO:0000256" key="1">
    <source>
        <dbReference type="ARBA" id="ARBA00001971"/>
    </source>
</evidence>